<protein>
    <recommendedName>
        <fullName evidence="3">Type VI secretion system component TssM1 N-terminal domain-containing protein</fullName>
    </recommendedName>
</protein>
<evidence type="ECO:0000313" key="4">
    <source>
        <dbReference type="EMBL" id="SEH08092.1"/>
    </source>
</evidence>
<dbReference type="EMBL" id="FMSV02000543">
    <property type="protein sequence ID" value="SEH08092.1"/>
    <property type="molecule type" value="Genomic_DNA"/>
</dbReference>
<evidence type="ECO:0000256" key="2">
    <source>
        <dbReference type="SAM" id="Phobius"/>
    </source>
</evidence>
<dbReference type="InterPro" id="IPR053156">
    <property type="entry name" value="T6SS_TssM-like"/>
</dbReference>
<dbReference type="SUPFAM" id="SSF52540">
    <property type="entry name" value="P-loop containing nucleoside triphosphate hydrolases"/>
    <property type="match status" value="1"/>
</dbReference>
<sequence length="2558" mass="294104">MNPVMLVNDISGIFSYLPGGMPGFIITVFGLVFAATAAHALYRKFFPKSPNLPKMPKPPAALLKGAEADKKDKTAEVSEDKEKPGFSLRDLWPFSKKPKAKIRRISNKNLEKSFQLNLNQLQDHVSSPYDIPWFLMLGETGAGKSTALLNSGLPQPFGNPPDFDNPSHEKGCDWWFFNEGIVLDMNGDSILYQDETTDQYVSDDKGWQSLLTLLQHKRTKRPIDGVILTIPATDLVGEQRAAREVMQNKAEQLYEKLCTAQKILGMRVPVYILVSKCDVVSGFQDFCQVLPERLTQDIFGWSNPFSLETVYNSNLVETAFQKLYQDLNETQLELVTVANEKISNNDSFLLFPHEMRPVFKQLRIYLDRVFKTSTYHEPFFFRGIYFTGDSGIQHLGNLEDDTLSATGHATSDDLAFAAETQKVRQPKPTPVFLTHFLRDKVFPESGIARPVNRVYKSQNKVLWTTQAAIAGVLVTGVGLQWYAFRQVDEAQITLVPLYRQVMTDTENLRELKINVRFDDTYKAELQRAQQTAAMNLLNNMAKVETDTLESVWIPPSLFSQVDKKLVLALAAAYDRLIVKWLYIGLHEQSRYLTDEPLEHHEHYLLLEENQEDGENITELAEFKNITAFIERLEQLQKNTQRYNHLQQAEDKTKSMADLVEYLYHLSLPSTFYTHAELYTKAIANAHYPHFDLDNYRPHANRQLVQLQEELLNRLFQNNTLNQRISTLQQALDELEQSSRHTQWNTILSGLNDDIANIESYLEQTEYAWVSSAKFDLGAEFDYLLQGIRKNTLYGDTVYEEFRETVKTEFFALRAQLQSYRSDLVGPLMKPRSAKLSKEARKLLKKKKKKKQKKSKDKNLVLSPAVIRLKKILSAFLANDFMAEVSSERQFQADLPLNKRLIWETDKLQKAVNLATSFQHFIDRDLKRFPDNLKEIAKNAGHFQLHANLRDLIAQAQTVEMAPRAIGAEYERSVRTEVENFSEASPLLSWLLQVFDVLKSAKSFQEKYANTYKDLEALSALQAYRLLARINKLLDEDDLYRPKDTQFFAEQNQGKSLPLLAFAVTDKTELDYYLSVQRDRVYYLARTYAHPILEFISGKKLPAALGSSVVVPRWTRIYQELFKYDSEKPDNSLAALENYILTELDDVNADNCYSRLQAIQQMPATGDYFLQKREALQLLLLKHCSKEQIYLAADKDKGNLQSLTTQLKLSEAMYWDADQLRSAVTEAEKFAKFITEEVPKLPEAEQATTRNKTLSQFHDKIIDQIARAQMLAPHQWQQGVQFEEGLRGEVQNFTEAAPMLDWFIAFLTQLSAEESTAQQQYQQSLDALIKLGTLQAYHLLKHSSKLLSSSALYTPGEVEYFISRATPVALSKLAFGSNDVTELDYYLTGQRQRVGNLAKNYALPLLSFLAGKPVPEQYQAGEYIPLWNQLYQELFKYENETPDNAVAKLEHFIRQDLDQINSINCYSRLYDSEFQRDQGNFFQRKLSALRYTLFEQCRQTQYYLASPVPGMQPLAKKIPLNGWLYWDLEKLQQAIASAENFGKFIDEDVVKWSEDRQNNVNDRGYTQFHTHIMNLIAKAQQEQPKAWQSGQSFEEGVDQATQNFSKAQPLLDWLIQFFNHVAKANTDQAQRFTESSEALAKLGTVQAYTLFKQVTKLLQQSTLYTPAQEEYFIPRQGPFRLTQLAFGSNDVAELDYYLAGQRQRVGSLAKTYALPLLSFLAGKPVPEQYQAGEYIPLWNQLYQALFSYEKETPDNSVAKLETFIRQDMDQLNPTNCYSRLYDSEFQQDQGDFFQRKLAKLRYTLLEQCRQTQMYLTGNMNTEGMRQLTTQLPLNGWLYWDVEHLGQAVASAENFGNFVTEELPKWPEVQQATVKSKGYAQFHTHIIDLIARAQRVKPQQWRRGQQFEESVDQAMQNFNEAVPLLDWLIQFFNQVSKADTTEQGTFADSRDAVTQLTVIQAHRLLKHTAQLLRSSHLYRPQQRRFFLDWNGDNKLSSVAFGTGDQKELEFYLRVQQDRVRFLATRYAQPLLKFLGEKTLPTQYGSQNAMPMWSRIYAEMFKYDNEDPNNALAKLEDFILFGIDKINLGNCYSNLPEAGRQHGDYFLARLSELQNLLFQQCRFMADFEAYRRYYIVQDYFNQNLAARFPFAETSAESFFSEAAPSEIKDFFTIYEQYGQGLLDYLSNSRSFGQSRNAAIAFLDKIERVKIFLQPVLIQSLPLKRPVYDIVVDFRVNQGQESGANQIIGWELEKTTPGVNYFQNGIPLAASRPNLVAEREGSWHFSDRWRFGEALRFSFRWARNSAFRPYWDGISPGLSIVGNKDDTAVFEFTGQWALLEVIKKQQGNAADFSRLEDMQPHTLKFEIPVRRLLAAKPAPQKQQIPQAEALGNVQTEPEECFLDWYEEAYGDARCLEQGYSKIQNQKTPAQVQKDFIAAKQDTPYPSTVNPENLLTSENLERFNAFESERFQENTQARLFIRFNVSYPNKKELLIVPEFPHLAPPLEGFEQDFALYQKKQQQQRFMPGNVTPASLLSLTPQNAPATAATPAVPTEAGATGTSH</sequence>
<feature type="domain" description="Type VI secretion system component TssM1 N-terminal" evidence="3">
    <location>
        <begin position="203"/>
        <end position="466"/>
    </location>
</feature>
<gene>
    <name evidence="4" type="ORF">MBHS_03981</name>
</gene>
<accession>A0A1H6FDE3</accession>
<keyword evidence="5" id="KW-1185">Reference proteome</keyword>
<dbReference type="OrthoDB" id="9758229at2"/>
<dbReference type="InterPro" id="IPR027417">
    <property type="entry name" value="P-loop_NTPase"/>
</dbReference>
<keyword evidence="2" id="KW-1133">Transmembrane helix</keyword>
<name>A0A1H6FDE3_9GAMM</name>
<feature type="compositionally biased region" description="Basic and acidic residues" evidence="1">
    <location>
        <begin position="66"/>
        <end position="82"/>
    </location>
</feature>
<feature type="region of interest" description="Disordered" evidence="1">
    <location>
        <begin position="56"/>
        <end position="82"/>
    </location>
</feature>
<dbReference type="PANTHER" id="PTHR36153">
    <property type="entry name" value="INNER MEMBRANE PROTEIN-RELATED"/>
    <property type="match status" value="1"/>
</dbReference>
<evidence type="ECO:0000256" key="1">
    <source>
        <dbReference type="SAM" id="MobiDB-lite"/>
    </source>
</evidence>
<keyword evidence="2" id="KW-0472">Membrane</keyword>
<proteinExistence type="predicted"/>
<dbReference type="InterPro" id="IPR025743">
    <property type="entry name" value="TssM1_N"/>
</dbReference>
<dbReference type="Proteomes" id="UP000236724">
    <property type="component" value="Unassembled WGS sequence"/>
</dbReference>
<feature type="region of interest" description="Disordered" evidence="1">
    <location>
        <begin position="2537"/>
        <end position="2558"/>
    </location>
</feature>
<evidence type="ECO:0000313" key="5">
    <source>
        <dbReference type="Proteomes" id="UP000236724"/>
    </source>
</evidence>
<evidence type="ECO:0000259" key="3">
    <source>
        <dbReference type="Pfam" id="PF14331"/>
    </source>
</evidence>
<reference evidence="4 5" key="1">
    <citation type="submission" date="2016-10" db="EMBL/GenBank/DDBJ databases">
        <authorList>
            <person name="de Groot N.N."/>
        </authorList>
    </citation>
    <scope>NUCLEOTIDE SEQUENCE [LARGE SCALE GENOMIC DNA]</scope>
    <source>
        <strain evidence="4">MBHS1</strain>
    </source>
</reference>
<keyword evidence="2" id="KW-0812">Transmembrane</keyword>
<dbReference type="Pfam" id="PF14331">
    <property type="entry name" value="IcmF-related_N"/>
    <property type="match status" value="1"/>
</dbReference>
<feature type="transmembrane region" description="Helical" evidence="2">
    <location>
        <begin position="20"/>
        <end position="42"/>
    </location>
</feature>
<organism evidence="4 5">
    <name type="scientific">Candidatus Venteria ishoeyi</name>
    <dbReference type="NCBI Taxonomy" id="1899563"/>
    <lineage>
        <taxon>Bacteria</taxon>
        <taxon>Pseudomonadati</taxon>
        <taxon>Pseudomonadota</taxon>
        <taxon>Gammaproteobacteria</taxon>
        <taxon>Thiotrichales</taxon>
        <taxon>Thiotrichaceae</taxon>
        <taxon>Venteria</taxon>
    </lineage>
</organism>
<dbReference type="PANTHER" id="PTHR36153:SF1">
    <property type="entry name" value="TYPE VI SECRETION SYSTEM COMPONENT TSSM1"/>
    <property type="match status" value="1"/>
</dbReference>
<dbReference type="RefSeq" id="WP_103921674.1">
    <property type="nucleotide sequence ID" value="NZ_FMSV02000543.1"/>
</dbReference>